<gene>
    <name evidence="2" type="ORF">K8W16_09435</name>
</gene>
<feature type="transmembrane region" description="Helical" evidence="1">
    <location>
        <begin position="274"/>
        <end position="300"/>
    </location>
</feature>
<feature type="transmembrane region" description="Helical" evidence="1">
    <location>
        <begin position="6"/>
        <end position="25"/>
    </location>
</feature>
<accession>A0A921AXB0</accession>
<feature type="transmembrane region" description="Helical" evidence="1">
    <location>
        <begin position="194"/>
        <end position="224"/>
    </location>
</feature>
<keyword evidence="1" id="KW-0812">Transmembrane</keyword>
<feature type="transmembrane region" description="Helical" evidence="1">
    <location>
        <begin position="123"/>
        <end position="144"/>
    </location>
</feature>
<comment type="caution">
    <text evidence="2">The sequence shown here is derived from an EMBL/GenBank/DDBJ whole genome shotgun (WGS) entry which is preliminary data.</text>
</comment>
<dbReference type="PANTHER" id="PTHR39087:SF2">
    <property type="entry name" value="UPF0104 MEMBRANE PROTEIN MJ1595"/>
    <property type="match status" value="1"/>
</dbReference>
<evidence type="ECO:0000313" key="3">
    <source>
        <dbReference type="Proteomes" id="UP000698963"/>
    </source>
</evidence>
<feature type="transmembrane region" description="Helical" evidence="1">
    <location>
        <begin position="239"/>
        <end position="262"/>
    </location>
</feature>
<dbReference type="RefSeq" id="WP_304122915.1">
    <property type="nucleotide sequence ID" value="NZ_DYZA01000189.1"/>
</dbReference>
<name>A0A921AXB0_9BACT</name>
<feature type="transmembrane region" description="Helical" evidence="1">
    <location>
        <begin position="46"/>
        <end position="67"/>
    </location>
</feature>
<keyword evidence="1" id="KW-1133">Transmembrane helix</keyword>
<dbReference type="GO" id="GO:0005886">
    <property type="term" value="C:plasma membrane"/>
    <property type="evidence" value="ECO:0007669"/>
    <property type="project" value="UniProtKB-SubCell"/>
</dbReference>
<reference evidence="2" key="1">
    <citation type="journal article" date="2021" name="PeerJ">
        <title>Extensive microbial diversity within the chicken gut microbiome revealed by metagenomics and culture.</title>
        <authorList>
            <person name="Gilroy R."/>
            <person name="Ravi A."/>
            <person name="Getino M."/>
            <person name="Pursley I."/>
            <person name="Horton D.L."/>
            <person name="Alikhan N.F."/>
            <person name="Baker D."/>
            <person name="Gharbi K."/>
            <person name="Hall N."/>
            <person name="Watson M."/>
            <person name="Adriaenssens E.M."/>
            <person name="Foster-Nyarko E."/>
            <person name="Jarju S."/>
            <person name="Secka A."/>
            <person name="Antonio M."/>
            <person name="Oren A."/>
            <person name="Chaudhuri R.R."/>
            <person name="La Ragione R."/>
            <person name="Hildebrand F."/>
            <person name="Pallen M.J."/>
        </authorList>
    </citation>
    <scope>NUCLEOTIDE SEQUENCE</scope>
    <source>
        <strain evidence="2">ChiGjej2B2-19336</strain>
    </source>
</reference>
<proteinExistence type="predicted"/>
<organism evidence="2 3">
    <name type="scientific">Mailhella massiliensis</name>
    <dbReference type="NCBI Taxonomy" id="1903261"/>
    <lineage>
        <taxon>Bacteria</taxon>
        <taxon>Pseudomonadati</taxon>
        <taxon>Thermodesulfobacteriota</taxon>
        <taxon>Desulfovibrionia</taxon>
        <taxon>Desulfovibrionales</taxon>
        <taxon>Desulfovibrionaceae</taxon>
        <taxon>Mailhella</taxon>
    </lineage>
</organism>
<dbReference type="EMBL" id="DYZA01000189">
    <property type="protein sequence ID" value="HJD97853.1"/>
    <property type="molecule type" value="Genomic_DNA"/>
</dbReference>
<dbReference type="Proteomes" id="UP000698963">
    <property type="component" value="Unassembled WGS sequence"/>
</dbReference>
<reference evidence="2" key="2">
    <citation type="submission" date="2021-09" db="EMBL/GenBank/DDBJ databases">
        <authorList>
            <person name="Gilroy R."/>
        </authorList>
    </citation>
    <scope>NUCLEOTIDE SEQUENCE</scope>
    <source>
        <strain evidence="2">ChiGjej2B2-19336</strain>
    </source>
</reference>
<evidence type="ECO:0000256" key="1">
    <source>
        <dbReference type="SAM" id="Phobius"/>
    </source>
</evidence>
<dbReference type="PANTHER" id="PTHR39087">
    <property type="entry name" value="UPF0104 MEMBRANE PROTEIN MJ1595"/>
    <property type="match status" value="1"/>
</dbReference>
<keyword evidence="1" id="KW-0472">Membrane</keyword>
<feature type="transmembrane region" description="Helical" evidence="1">
    <location>
        <begin position="164"/>
        <end position="182"/>
    </location>
</feature>
<dbReference type="AlphaFoldDB" id="A0A921AXB0"/>
<evidence type="ECO:0000313" key="2">
    <source>
        <dbReference type="EMBL" id="HJD97853.1"/>
    </source>
</evidence>
<sequence length="329" mass="36564">MKKYLPILGKLLVLFICVLACWLLYDKLKRYSMEEIIDSILHIRHRQLVMAVILVVLNYAILVGYDWLAVKAIHRKLPFPRICLVSFAGSAVSYNLGALLGGTTVRYRLYSAWGFHAIDIVRLVLMLAVTFWIGALGLAGGVLLFANVHIPPELSIDPSHIRPLGAALLGLCVLYLFVCWWARGRAVRIFKKEFALPTLPIALAQTAVACADLLVAAACLYVLLPESSTISFADFLPNYLLAQVAVVLTHVPGGVGVLELILMHIIHGVVPQRLFGAILVFRVLYYLVPLLISLILLFLYEFRLRSRTPEEIAAEEKETLPDPAENGQP</sequence>
<protein>
    <submittedName>
        <fullName evidence="2">Lysylphosphatidylglycerol synthase domain-containing protein</fullName>
    </submittedName>
</protein>
<feature type="transmembrane region" description="Helical" evidence="1">
    <location>
        <begin position="79"/>
        <end position="102"/>
    </location>
</feature>